<name>F4SD19_MELLP</name>
<evidence type="ECO:0000313" key="3">
    <source>
        <dbReference type="Proteomes" id="UP000001072"/>
    </source>
</evidence>
<dbReference type="KEGG" id="mlr:MELLADRAFT_114326"/>
<proteinExistence type="predicted"/>
<protein>
    <submittedName>
        <fullName evidence="2">Uncharacterized protein</fullName>
    </submittedName>
</protein>
<dbReference type="InParanoid" id="F4SD19"/>
<accession>F4SD19</accession>
<dbReference type="HOGENOM" id="CLU_1704631_0_0_1"/>
<dbReference type="GeneID" id="18925302"/>
<keyword evidence="1" id="KW-0472">Membrane</keyword>
<gene>
    <name evidence="2" type="ORF">MELLADRAFT_114326</name>
</gene>
<keyword evidence="3" id="KW-1185">Reference proteome</keyword>
<dbReference type="RefSeq" id="XP_007419273.1">
    <property type="nucleotide sequence ID" value="XM_007419211.1"/>
</dbReference>
<dbReference type="EMBL" id="GL883232">
    <property type="protein sequence ID" value="EGF97457.1"/>
    <property type="molecule type" value="Genomic_DNA"/>
</dbReference>
<dbReference type="AlphaFoldDB" id="F4SD19"/>
<keyword evidence="1" id="KW-0812">Transmembrane</keyword>
<keyword evidence="1" id="KW-1133">Transmembrane helix</keyword>
<feature type="transmembrane region" description="Helical" evidence="1">
    <location>
        <begin position="20"/>
        <end position="38"/>
    </location>
</feature>
<evidence type="ECO:0000313" key="2">
    <source>
        <dbReference type="EMBL" id="EGF97457.1"/>
    </source>
</evidence>
<dbReference type="VEuPathDB" id="FungiDB:MELLADRAFT_114326"/>
<evidence type="ECO:0000256" key="1">
    <source>
        <dbReference type="SAM" id="Phobius"/>
    </source>
</evidence>
<organism evidence="3">
    <name type="scientific">Melampsora larici-populina (strain 98AG31 / pathotype 3-4-7)</name>
    <name type="common">Poplar leaf rust fungus</name>
    <dbReference type="NCBI Taxonomy" id="747676"/>
    <lineage>
        <taxon>Eukaryota</taxon>
        <taxon>Fungi</taxon>
        <taxon>Dikarya</taxon>
        <taxon>Basidiomycota</taxon>
        <taxon>Pucciniomycotina</taxon>
        <taxon>Pucciniomycetes</taxon>
        <taxon>Pucciniales</taxon>
        <taxon>Melampsoraceae</taxon>
        <taxon>Melampsora</taxon>
    </lineage>
</organism>
<sequence length="154" mass="17056">MIRSPSNPIGQCWVLNVANASTVFVLGLLVWITAIKLLRSLNEGKSKDQTVYARAPWVPEFNVSRNEAIKVSTVLYCHTKIWPIIIDASGNVFQMAVTITSCNGGNARVKPICKMFSKDTEEHILRGGAETNHYQIQDGKNPVKGKLGNMCYSM</sequence>
<reference evidence="3" key="1">
    <citation type="journal article" date="2011" name="Proc. Natl. Acad. Sci. U.S.A.">
        <title>Obligate biotrophy features unraveled by the genomic analysis of rust fungi.</title>
        <authorList>
            <person name="Duplessis S."/>
            <person name="Cuomo C.A."/>
            <person name="Lin Y.-C."/>
            <person name="Aerts A."/>
            <person name="Tisserant E."/>
            <person name="Veneault-Fourrey C."/>
            <person name="Joly D.L."/>
            <person name="Hacquard S."/>
            <person name="Amselem J."/>
            <person name="Cantarel B.L."/>
            <person name="Chiu R."/>
            <person name="Coutinho P.M."/>
            <person name="Feau N."/>
            <person name="Field M."/>
            <person name="Frey P."/>
            <person name="Gelhaye E."/>
            <person name="Goldberg J."/>
            <person name="Grabherr M.G."/>
            <person name="Kodira C.D."/>
            <person name="Kohler A."/>
            <person name="Kuees U."/>
            <person name="Lindquist E.A."/>
            <person name="Lucas S.M."/>
            <person name="Mago R."/>
            <person name="Mauceli E."/>
            <person name="Morin E."/>
            <person name="Murat C."/>
            <person name="Pangilinan J.L."/>
            <person name="Park R."/>
            <person name="Pearson M."/>
            <person name="Quesneville H."/>
            <person name="Rouhier N."/>
            <person name="Sakthikumar S."/>
            <person name="Salamov A.A."/>
            <person name="Schmutz J."/>
            <person name="Selles B."/>
            <person name="Shapiro H."/>
            <person name="Tanguay P."/>
            <person name="Tuskan G.A."/>
            <person name="Henrissat B."/>
            <person name="Van de Peer Y."/>
            <person name="Rouze P."/>
            <person name="Ellis J.G."/>
            <person name="Dodds P.N."/>
            <person name="Schein J.E."/>
            <person name="Zhong S."/>
            <person name="Hamelin R.C."/>
            <person name="Grigoriev I.V."/>
            <person name="Szabo L.J."/>
            <person name="Martin F."/>
        </authorList>
    </citation>
    <scope>NUCLEOTIDE SEQUENCE [LARGE SCALE GENOMIC DNA]</scope>
    <source>
        <strain evidence="3">98AG31 / pathotype 3-4-7</strain>
    </source>
</reference>
<dbReference type="Proteomes" id="UP000001072">
    <property type="component" value="Unassembled WGS sequence"/>
</dbReference>